<dbReference type="Pfam" id="PF10976">
    <property type="entry name" value="DUF2790"/>
    <property type="match status" value="1"/>
</dbReference>
<organism evidence="1 2">
    <name type="scientific">Azotobacter bryophylli</name>
    <dbReference type="NCBI Taxonomy" id="1986537"/>
    <lineage>
        <taxon>Bacteria</taxon>
        <taxon>Pseudomonadati</taxon>
        <taxon>Pseudomonadota</taxon>
        <taxon>Gammaproteobacteria</taxon>
        <taxon>Pseudomonadales</taxon>
        <taxon>Pseudomonadaceae</taxon>
        <taxon>Azotobacter</taxon>
    </lineage>
</organism>
<name>A0ABV7ARL5_9GAMM</name>
<dbReference type="EMBL" id="JBHRSJ010000007">
    <property type="protein sequence ID" value="MFC2971397.1"/>
    <property type="molecule type" value="Genomic_DNA"/>
</dbReference>
<proteinExistence type="predicted"/>
<comment type="caution">
    <text evidence="1">The sequence shown here is derived from an EMBL/GenBank/DDBJ whole genome shotgun (WGS) entry which is preliminary data.</text>
</comment>
<protein>
    <submittedName>
        <fullName evidence="1">DUF2790 domain-containing protein</fullName>
    </submittedName>
</protein>
<dbReference type="Gene3D" id="2.30.140.50">
    <property type="entry name" value="Protein of unknown function DUF2790"/>
    <property type="match status" value="1"/>
</dbReference>
<keyword evidence="2" id="KW-1185">Reference proteome</keyword>
<gene>
    <name evidence="1" type="ORF">ACFOJE_04075</name>
</gene>
<reference evidence="2" key="1">
    <citation type="journal article" date="2019" name="Int. J. Syst. Evol. Microbiol.">
        <title>The Global Catalogue of Microorganisms (GCM) 10K type strain sequencing project: providing services to taxonomists for standard genome sequencing and annotation.</title>
        <authorList>
            <consortium name="The Broad Institute Genomics Platform"/>
            <consortium name="The Broad Institute Genome Sequencing Center for Infectious Disease"/>
            <person name="Wu L."/>
            <person name="Ma J."/>
        </authorList>
    </citation>
    <scope>NUCLEOTIDE SEQUENCE [LARGE SCALE GENOMIC DNA]</scope>
    <source>
        <strain evidence="2">KCTC 62195</strain>
    </source>
</reference>
<evidence type="ECO:0000313" key="2">
    <source>
        <dbReference type="Proteomes" id="UP001595457"/>
    </source>
</evidence>
<dbReference type="InterPro" id="IPR021245">
    <property type="entry name" value="DUF2790"/>
</dbReference>
<dbReference type="Proteomes" id="UP001595457">
    <property type="component" value="Unassembled WGS sequence"/>
</dbReference>
<sequence>MESYRYGMNLDIAKVIAIDDPQDPFVCEVITAKMVYLNSAGETKTVAYRKLSRACSQQS</sequence>
<evidence type="ECO:0000313" key="1">
    <source>
        <dbReference type="EMBL" id="MFC2971397.1"/>
    </source>
</evidence>
<accession>A0ABV7ARL5</accession>